<dbReference type="NCBIfam" id="TIGR02290">
    <property type="entry name" value="M3_fam_3"/>
    <property type="match status" value="1"/>
</dbReference>
<sequence length="601" mass="68132">MTYAEQWDLESIFTGGLKSTELTTRLQTLKAQIATTFKQINDWQYAKEAADFSQLQQITNQLQAIEDGLKQTGSFVNMHQSVDERNQQVAPLMGQINQLQNAATQIDVQLTKKLVALTAAEFETLVGQPLFAPIAFNLREKRTQGAQLLDEKTEHLINQLALDGLQGWSDHYDTLVAEIQIPDEGQLLSAGQAQNKFEADPDPKVRQRVFTNWSQTWDRYSPLLTDTLNHLAGFRLSDYQAHGLTDFMQKPLEYNRLQSATLKTMWQVVSQNKAPLVSFLNRKAALMGKTQLAWQDTWSPVIVGDFKPATYSYDQAAEFIIQNFKAFSPKMAAVAQQAFEKRWIEAEDRPGKQPGGYMTELPETQDFRIFMTFDGTPSGVSTLAHELGHGFHTMMLNGLPSWRQDYAMNVAETASTLAELIVVDATVQAADSIEAKINLLDQKITNAIDMFMNIHARYLFEHHFYAERQNGFVPTAELKTLMLNAQKEAYANALTDYDPLFWADKQHFFFDDVPFYNFPYTFGYLFSLGIYAKSQEVDHFENQYIALLQDTANMTTEALAQKHLGVDLTQPAFWQAAATSIQSDIDQFMALTEAYLPTDAR</sequence>
<evidence type="ECO:0000256" key="4">
    <source>
        <dbReference type="ARBA" id="ARBA00022833"/>
    </source>
</evidence>
<keyword evidence="1 6" id="KW-0645">Protease</keyword>
<dbReference type="AlphaFoldDB" id="A0A0R1S2W9"/>
<evidence type="ECO:0000256" key="3">
    <source>
        <dbReference type="ARBA" id="ARBA00022801"/>
    </source>
</evidence>
<keyword evidence="3 6" id="KW-0378">Hydrolase</keyword>
<name>A0A0R1S2W9_9LACO</name>
<evidence type="ECO:0000256" key="6">
    <source>
        <dbReference type="RuleBase" id="RU003435"/>
    </source>
</evidence>
<dbReference type="EMBL" id="AZEX01000002">
    <property type="protein sequence ID" value="KRL61940.1"/>
    <property type="molecule type" value="Genomic_DNA"/>
</dbReference>
<keyword evidence="5 6" id="KW-0482">Metalloprotease</keyword>
<dbReference type="Gene3D" id="1.10.1370.20">
    <property type="entry name" value="Oligoendopeptidase f, C-terminal domain"/>
    <property type="match status" value="1"/>
</dbReference>
<protein>
    <submittedName>
        <fullName evidence="9">Oligoendopeptidase, pepF M3 family protein</fullName>
    </submittedName>
</protein>
<dbReference type="InterPro" id="IPR034006">
    <property type="entry name" value="M3B_PepF_2"/>
</dbReference>
<dbReference type="Pfam" id="PF08439">
    <property type="entry name" value="Peptidase_M3_N"/>
    <property type="match status" value="1"/>
</dbReference>
<dbReference type="PATRIC" id="fig|1423747.3.peg.1174"/>
<evidence type="ECO:0000256" key="2">
    <source>
        <dbReference type="ARBA" id="ARBA00022723"/>
    </source>
</evidence>
<dbReference type="Gene3D" id="1.20.140.70">
    <property type="entry name" value="Oligopeptidase f, N-terminal domain"/>
    <property type="match status" value="1"/>
</dbReference>
<dbReference type="RefSeq" id="WP_025082801.1">
    <property type="nucleotide sequence ID" value="NZ_AZEX01000002.1"/>
</dbReference>
<dbReference type="PANTHER" id="PTHR34217">
    <property type="entry name" value="METAL-DEPENDENT CARBOXYPEPTIDASE"/>
    <property type="match status" value="1"/>
</dbReference>
<dbReference type="GO" id="GO:0046872">
    <property type="term" value="F:metal ion binding"/>
    <property type="evidence" value="ECO:0007669"/>
    <property type="project" value="UniProtKB-UniRule"/>
</dbReference>
<dbReference type="Proteomes" id="UP000051264">
    <property type="component" value="Unassembled WGS sequence"/>
</dbReference>
<dbReference type="GO" id="GO:0004222">
    <property type="term" value="F:metalloendopeptidase activity"/>
    <property type="evidence" value="ECO:0007669"/>
    <property type="project" value="InterPro"/>
</dbReference>
<feature type="domain" description="Oligopeptidase F N-terminal" evidence="8">
    <location>
        <begin position="114"/>
        <end position="180"/>
    </location>
</feature>
<evidence type="ECO:0000313" key="10">
    <source>
        <dbReference type="Proteomes" id="UP000051264"/>
    </source>
</evidence>
<comment type="caution">
    <text evidence="9">The sequence shown here is derived from an EMBL/GenBank/DDBJ whole genome shotgun (WGS) entry which is preliminary data.</text>
</comment>
<proteinExistence type="inferred from homology"/>
<keyword evidence="2 6" id="KW-0479">Metal-binding</keyword>
<evidence type="ECO:0000259" key="8">
    <source>
        <dbReference type="Pfam" id="PF08439"/>
    </source>
</evidence>
<dbReference type="STRING" id="1423747.FC69_GL001150"/>
<gene>
    <name evidence="9" type="ORF">FC69_GL001150</name>
</gene>
<dbReference type="eggNOG" id="COG1164">
    <property type="taxonomic scope" value="Bacteria"/>
</dbReference>
<dbReference type="InterPro" id="IPR042088">
    <property type="entry name" value="OligoPept_F_C"/>
</dbReference>
<feature type="domain" description="Peptidase M3A/M3B catalytic" evidence="7">
    <location>
        <begin position="200"/>
        <end position="543"/>
    </location>
</feature>
<dbReference type="PANTHER" id="PTHR34217:SF1">
    <property type="entry name" value="CARBOXYPEPTIDASE 1"/>
    <property type="match status" value="1"/>
</dbReference>
<organism evidence="9 10">
    <name type="scientific">Latilactobacillus fuchuensis DSM 14340 = JCM 11249</name>
    <dbReference type="NCBI Taxonomy" id="1423747"/>
    <lineage>
        <taxon>Bacteria</taxon>
        <taxon>Bacillati</taxon>
        <taxon>Bacillota</taxon>
        <taxon>Bacilli</taxon>
        <taxon>Lactobacillales</taxon>
        <taxon>Lactobacillaceae</taxon>
        <taxon>Latilactobacillus</taxon>
    </lineage>
</organism>
<evidence type="ECO:0000313" key="9">
    <source>
        <dbReference type="EMBL" id="KRL61940.1"/>
    </source>
</evidence>
<dbReference type="OrthoDB" id="9769691at2"/>
<dbReference type="InterPro" id="IPR013647">
    <property type="entry name" value="OligopepF_N_dom"/>
</dbReference>
<reference evidence="9 10" key="1">
    <citation type="journal article" date="2015" name="Genome Announc.">
        <title>Expanding the biotechnology potential of lactobacilli through comparative genomics of 213 strains and associated genera.</title>
        <authorList>
            <person name="Sun Z."/>
            <person name="Harris H.M."/>
            <person name="McCann A."/>
            <person name="Guo C."/>
            <person name="Argimon S."/>
            <person name="Zhang W."/>
            <person name="Yang X."/>
            <person name="Jeffery I.B."/>
            <person name="Cooney J.C."/>
            <person name="Kagawa T.F."/>
            <person name="Liu W."/>
            <person name="Song Y."/>
            <person name="Salvetti E."/>
            <person name="Wrobel A."/>
            <person name="Rasinkangas P."/>
            <person name="Parkhill J."/>
            <person name="Rea M.C."/>
            <person name="O'Sullivan O."/>
            <person name="Ritari J."/>
            <person name="Douillard F.P."/>
            <person name="Paul Ross R."/>
            <person name="Yang R."/>
            <person name="Briner A.E."/>
            <person name="Felis G.E."/>
            <person name="de Vos W.M."/>
            <person name="Barrangou R."/>
            <person name="Klaenhammer T.R."/>
            <person name="Caufield P.W."/>
            <person name="Cui Y."/>
            <person name="Zhang H."/>
            <person name="O'Toole P.W."/>
        </authorList>
    </citation>
    <scope>NUCLEOTIDE SEQUENCE [LARGE SCALE GENOMIC DNA]</scope>
    <source>
        <strain evidence="9 10">DSM 14340</strain>
    </source>
</reference>
<evidence type="ECO:0000256" key="1">
    <source>
        <dbReference type="ARBA" id="ARBA00022670"/>
    </source>
</evidence>
<dbReference type="GO" id="GO:0004181">
    <property type="term" value="F:metallocarboxypeptidase activity"/>
    <property type="evidence" value="ECO:0007669"/>
    <property type="project" value="InterPro"/>
</dbReference>
<dbReference type="CDD" id="cd09607">
    <property type="entry name" value="M3B_PepF"/>
    <property type="match status" value="1"/>
</dbReference>
<evidence type="ECO:0000256" key="5">
    <source>
        <dbReference type="ARBA" id="ARBA00023049"/>
    </source>
</evidence>
<dbReference type="SUPFAM" id="SSF55486">
    <property type="entry name" value="Metalloproteases ('zincins'), catalytic domain"/>
    <property type="match status" value="1"/>
</dbReference>
<accession>A0A0R1S2W9</accession>
<evidence type="ECO:0000259" key="7">
    <source>
        <dbReference type="Pfam" id="PF01432"/>
    </source>
</evidence>
<comment type="cofactor">
    <cofactor evidence="6">
        <name>Zn(2+)</name>
        <dbReference type="ChEBI" id="CHEBI:29105"/>
    </cofactor>
    <text evidence="6">Binds 1 zinc ion.</text>
</comment>
<dbReference type="GO" id="GO:0006508">
    <property type="term" value="P:proteolysis"/>
    <property type="evidence" value="ECO:0007669"/>
    <property type="project" value="UniProtKB-KW"/>
</dbReference>
<comment type="similarity">
    <text evidence="6">Belongs to the peptidase M3 family.</text>
</comment>
<keyword evidence="4 6" id="KW-0862">Zinc</keyword>
<dbReference type="InterPro" id="IPR001567">
    <property type="entry name" value="Pept_M3A_M3B_dom"/>
</dbReference>
<dbReference type="InterPro" id="IPR001333">
    <property type="entry name" value="Peptidase_M32_Taq"/>
</dbReference>
<dbReference type="Pfam" id="PF01432">
    <property type="entry name" value="Peptidase_M3"/>
    <property type="match status" value="1"/>
</dbReference>
<dbReference type="InterPro" id="IPR011977">
    <property type="entry name" value="Pept_M3B_clade3"/>
</dbReference>